<evidence type="ECO:0000313" key="3">
    <source>
        <dbReference type="Proteomes" id="UP001597520"/>
    </source>
</evidence>
<feature type="transmembrane region" description="Helical" evidence="1">
    <location>
        <begin position="6"/>
        <end position="24"/>
    </location>
</feature>
<dbReference type="RefSeq" id="WP_380711968.1">
    <property type="nucleotide sequence ID" value="NZ_JBHUML010000002.1"/>
</dbReference>
<keyword evidence="1" id="KW-1133">Transmembrane helix</keyword>
<gene>
    <name evidence="2" type="ORF">ACFSUB_04375</name>
</gene>
<evidence type="ECO:0000313" key="2">
    <source>
        <dbReference type="EMBL" id="MFD2704691.1"/>
    </source>
</evidence>
<organism evidence="2 3">
    <name type="scientific">Salibacterium lacus</name>
    <dbReference type="NCBI Taxonomy" id="1898109"/>
    <lineage>
        <taxon>Bacteria</taxon>
        <taxon>Bacillati</taxon>
        <taxon>Bacillota</taxon>
        <taxon>Bacilli</taxon>
        <taxon>Bacillales</taxon>
        <taxon>Bacillaceae</taxon>
    </lineage>
</organism>
<evidence type="ECO:0000256" key="1">
    <source>
        <dbReference type="SAM" id="Phobius"/>
    </source>
</evidence>
<proteinExistence type="predicted"/>
<comment type="caution">
    <text evidence="2">The sequence shown here is derived from an EMBL/GenBank/DDBJ whole genome shotgun (WGS) entry which is preliminary data.</text>
</comment>
<keyword evidence="1" id="KW-0472">Membrane</keyword>
<protein>
    <submittedName>
        <fullName evidence="2">Uncharacterized protein</fullName>
    </submittedName>
</protein>
<accession>A0ABW5SY99</accession>
<reference evidence="3" key="1">
    <citation type="journal article" date="2019" name="Int. J. Syst. Evol. Microbiol.">
        <title>The Global Catalogue of Microorganisms (GCM) 10K type strain sequencing project: providing services to taxonomists for standard genome sequencing and annotation.</title>
        <authorList>
            <consortium name="The Broad Institute Genomics Platform"/>
            <consortium name="The Broad Institute Genome Sequencing Center for Infectious Disease"/>
            <person name="Wu L."/>
            <person name="Ma J."/>
        </authorList>
    </citation>
    <scope>NUCLEOTIDE SEQUENCE [LARGE SCALE GENOMIC DNA]</scope>
    <source>
        <strain evidence="3">KCTC 33792</strain>
    </source>
</reference>
<sequence>MGINSALSAWAGFTAGVIGTFALITRKQAQAEAAVTAELEAIFAADEADFDEDFDDVERHFTQQYNVGDPVKTTELEGWHSGEVKPPIEDATITHAQYDAGLGEWLYKIDKSDAFFAAGALEYDAARADAMLAEQEDGLLTEIDELLAELSDMMRLIDAFGNDEHIERSGKIRIELTGKATALEQTRAARTAQEVSER</sequence>
<name>A0ABW5SY99_9BACI</name>
<dbReference type="EMBL" id="JBHUML010000002">
    <property type="protein sequence ID" value="MFD2704691.1"/>
    <property type="molecule type" value="Genomic_DNA"/>
</dbReference>
<dbReference type="Proteomes" id="UP001597520">
    <property type="component" value="Unassembled WGS sequence"/>
</dbReference>
<keyword evidence="1" id="KW-0812">Transmembrane</keyword>
<keyword evidence="3" id="KW-1185">Reference proteome</keyword>